<feature type="domain" description="Glycosyl hydrolase family 32 C-terminal" evidence="7">
    <location>
        <begin position="337"/>
        <end position="457"/>
    </location>
</feature>
<dbReference type="EC" id="3.2.1.26" evidence="2"/>
<keyword evidence="4 5" id="KW-0326">Glycosidase</keyword>
<reference evidence="8 9" key="1">
    <citation type="submission" date="2020-07" db="EMBL/GenBank/DDBJ databases">
        <title>Sequencing the genomes of 1000 actinobacteria strains.</title>
        <authorList>
            <person name="Klenk H.-P."/>
        </authorList>
    </citation>
    <scope>NUCLEOTIDE SEQUENCE [LARGE SCALE GENOMIC DNA]</scope>
    <source>
        <strain evidence="8 9">DSM 21349</strain>
    </source>
</reference>
<dbReference type="Pfam" id="PF08244">
    <property type="entry name" value="Glyco_hydro_32C"/>
    <property type="match status" value="1"/>
</dbReference>
<proteinExistence type="inferred from homology"/>
<dbReference type="SUPFAM" id="SSF49899">
    <property type="entry name" value="Concanavalin A-like lectins/glucanases"/>
    <property type="match status" value="1"/>
</dbReference>
<protein>
    <recommendedName>
        <fullName evidence="2">beta-fructofuranosidase</fullName>
        <ecNumber evidence="2">3.2.1.26</ecNumber>
    </recommendedName>
</protein>
<accession>A0A7W3IYA2</accession>
<dbReference type="SMART" id="SM00640">
    <property type="entry name" value="Glyco_32"/>
    <property type="match status" value="1"/>
</dbReference>
<dbReference type="InterPro" id="IPR001362">
    <property type="entry name" value="Glyco_hydro_32"/>
</dbReference>
<dbReference type="GO" id="GO:0005975">
    <property type="term" value="P:carbohydrate metabolic process"/>
    <property type="evidence" value="ECO:0007669"/>
    <property type="project" value="InterPro"/>
</dbReference>
<dbReference type="Gene3D" id="2.115.10.20">
    <property type="entry name" value="Glycosyl hydrolase domain, family 43"/>
    <property type="match status" value="1"/>
</dbReference>
<feature type="domain" description="Glycosyl hydrolase family 32 N-terminal" evidence="6">
    <location>
        <begin position="12"/>
        <end position="316"/>
    </location>
</feature>
<keyword evidence="9" id="KW-1185">Reference proteome</keyword>
<comment type="caution">
    <text evidence="8">The sequence shown here is derived from an EMBL/GenBank/DDBJ whole genome shotgun (WGS) entry which is preliminary data.</text>
</comment>
<evidence type="ECO:0000256" key="4">
    <source>
        <dbReference type="ARBA" id="ARBA00023295"/>
    </source>
</evidence>
<dbReference type="Pfam" id="PF00251">
    <property type="entry name" value="Glyco_hydro_32N"/>
    <property type="match status" value="1"/>
</dbReference>
<dbReference type="SUPFAM" id="SSF75005">
    <property type="entry name" value="Arabinanase/levansucrase/invertase"/>
    <property type="match status" value="1"/>
</dbReference>
<dbReference type="PANTHER" id="PTHR43101:SF1">
    <property type="entry name" value="BETA-FRUCTOSIDASE"/>
    <property type="match status" value="1"/>
</dbReference>
<keyword evidence="3 5" id="KW-0378">Hydrolase</keyword>
<dbReference type="RefSeq" id="WP_182537587.1">
    <property type="nucleotide sequence ID" value="NZ_JACGXA010000001.1"/>
</dbReference>
<dbReference type="AlphaFoldDB" id="A0A7W3IYA2"/>
<gene>
    <name evidence="8" type="ORF">FB382_001187</name>
</gene>
<evidence type="ECO:0000256" key="3">
    <source>
        <dbReference type="ARBA" id="ARBA00022801"/>
    </source>
</evidence>
<dbReference type="PROSITE" id="PS00609">
    <property type="entry name" value="GLYCOSYL_HYDROL_F32"/>
    <property type="match status" value="1"/>
</dbReference>
<dbReference type="EMBL" id="JACGXA010000001">
    <property type="protein sequence ID" value="MBA8802896.1"/>
    <property type="molecule type" value="Genomic_DNA"/>
</dbReference>
<dbReference type="InterPro" id="IPR013148">
    <property type="entry name" value="Glyco_hydro_32_N"/>
</dbReference>
<dbReference type="Proteomes" id="UP000580910">
    <property type="component" value="Unassembled WGS sequence"/>
</dbReference>
<evidence type="ECO:0000313" key="8">
    <source>
        <dbReference type="EMBL" id="MBA8802896.1"/>
    </source>
</evidence>
<dbReference type="Gene3D" id="2.60.120.560">
    <property type="entry name" value="Exo-inulinase, domain 1"/>
    <property type="match status" value="1"/>
</dbReference>
<comment type="similarity">
    <text evidence="1 5">Belongs to the glycosyl hydrolase 32 family.</text>
</comment>
<evidence type="ECO:0000256" key="1">
    <source>
        <dbReference type="ARBA" id="ARBA00009902"/>
    </source>
</evidence>
<evidence type="ECO:0000259" key="7">
    <source>
        <dbReference type="Pfam" id="PF08244"/>
    </source>
</evidence>
<dbReference type="GO" id="GO:0004564">
    <property type="term" value="F:beta-fructofuranosidase activity"/>
    <property type="evidence" value="ECO:0007669"/>
    <property type="project" value="UniProtKB-EC"/>
</dbReference>
<organism evidence="8 9">
    <name type="scientific">Nocardioides ginsengisegetis</name>
    <dbReference type="NCBI Taxonomy" id="661491"/>
    <lineage>
        <taxon>Bacteria</taxon>
        <taxon>Bacillati</taxon>
        <taxon>Actinomycetota</taxon>
        <taxon>Actinomycetes</taxon>
        <taxon>Propionibacteriales</taxon>
        <taxon>Nocardioidaceae</taxon>
        <taxon>Nocardioides</taxon>
    </lineage>
</organism>
<evidence type="ECO:0000313" key="9">
    <source>
        <dbReference type="Proteomes" id="UP000580910"/>
    </source>
</evidence>
<dbReference type="InterPro" id="IPR051214">
    <property type="entry name" value="GH32_Enzymes"/>
</dbReference>
<evidence type="ECO:0000259" key="6">
    <source>
        <dbReference type="Pfam" id="PF00251"/>
    </source>
</evidence>
<dbReference type="InterPro" id="IPR023296">
    <property type="entry name" value="Glyco_hydro_beta-prop_sf"/>
</dbReference>
<dbReference type="InterPro" id="IPR013189">
    <property type="entry name" value="Glyco_hydro_32_C"/>
</dbReference>
<dbReference type="PANTHER" id="PTHR43101">
    <property type="entry name" value="BETA-FRUCTOSIDASE"/>
    <property type="match status" value="1"/>
</dbReference>
<dbReference type="InterPro" id="IPR018053">
    <property type="entry name" value="Glyco_hydro_32_AS"/>
</dbReference>
<evidence type="ECO:0000256" key="5">
    <source>
        <dbReference type="RuleBase" id="RU362110"/>
    </source>
</evidence>
<evidence type="ECO:0000256" key="2">
    <source>
        <dbReference type="ARBA" id="ARBA00012758"/>
    </source>
</evidence>
<name>A0A7W3IYA2_9ACTN</name>
<dbReference type="InterPro" id="IPR013320">
    <property type="entry name" value="ConA-like_dom_sf"/>
</dbReference>
<dbReference type="CDD" id="cd08996">
    <property type="entry name" value="GH32_FFase"/>
    <property type="match status" value="1"/>
</dbReference>
<sequence length="487" mass="53160">MSSPDPHFPAIHLRPPRHWVNDPNGLTHHDGHFHVFFQFNPESARHENMHWGHWRSRDLRAWELLPVALSPEPGGDDADGVWSGNAVSVDGRLVAFYSARRDDRWWQPVTSASSNDGVHFEKSERLLVSKPPPGTVMFRDPYVWRDTCGWRMLVGAALDDGRAAALQYTSPDLVSWDYVGPFLSRRPEPLPTGDDTAQGWECVQYAELVPGRGVLVVSGWNPATGAASAAAYVGEDRGAEFHPAELLAFDHGPDVYAPALLQAPDGRWLAWSWVWEARDEARVGAPGTWIDEVGWAGMLSLPRELSLTDHGLHQAPAREVGELRGRLLVRATTLATSDEPSDLGTVGTVFDAVAVLSRSGDGLAASGMRLVTSDDGRERLDIGLDPTTGDVVVDRSRASLDPRAKRGSWRLPTAVAPGGTVELRAVVDGSVVEVFTETGMALTARFYPCGRDGWRLRTNTAGEGAARLVLDVWELAPLDLDTGADRS</sequence>